<gene>
    <name evidence="1" type="ORF">PHJA_002513400</name>
</gene>
<sequence length="68" mass="7575">VVCECCSGKGWLLCDLCKGQKVNVKADNSRIYRRCPACKAIGRVLCSKCKVYRCVTFPDPNDGVELNF</sequence>
<name>A0A830D976_9LAMI</name>
<keyword evidence="2" id="KW-1185">Reference proteome</keyword>
<dbReference type="OrthoDB" id="2016860at2759"/>
<evidence type="ECO:0000313" key="2">
    <source>
        <dbReference type="Proteomes" id="UP000653305"/>
    </source>
</evidence>
<feature type="non-terminal residue" evidence="1">
    <location>
        <position position="1"/>
    </location>
</feature>
<evidence type="ECO:0000313" key="1">
    <source>
        <dbReference type="EMBL" id="GFQ03696.1"/>
    </source>
</evidence>
<protein>
    <submittedName>
        <fullName evidence="1">Uncharacterized protein</fullName>
    </submittedName>
</protein>
<dbReference type="AlphaFoldDB" id="A0A830D976"/>
<proteinExistence type="predicted"/>
<dbReference type="EMBL" id="BMAC01000857">
    <property type="protein sequence ID" value="GFQ03696.1"/>
    <property type="molecule type" value="Genomic_DNA"/>
</dbReference>
<reference evidence="1" key="1">
    <citation type="submission" date="2020-07" db="EMBL/GenBank/DDBJ databases">
        <title>Ethylene signaling mediates host invasion by parasitic plants.</title>
        <authorList>
            <person name="Yoshida S."/>
        </authorList>
    </citation>
    <scope>NUCLEOTIDE SEQUENCE</scope>
    <source>
        <strain evidence="1">Okayama</strain>
    </source>
</reference>
<comment type="caution">
    <text evidence="1">The sequence shown here is derived from an EMBL/GenBank/DDBJ whole genome shotgun (WGS) entry which is preliminary data.</text>
</comment>
<organism evidence="1 2">
    <name type="scientific">Phtheirospermum japonicum</name>
    <dbReference type="NCBI Taxonomy" id="374723"/>
    <lineage>
        <taxon>Eukaryota</taxon>
        <taxon>Viridiplantae</taxon>
        <taxon>Streptophyta</taxon>
        <taxon>Embryophyta</taxon>
        <taxon>Tracheophyta</taxon>
        <taxon>Spermatophyta</taxon>
        <taxon>Magnoliopsida</taxon>
        <taxon>eudicotyledons</taxon>
        <taxon>Gunneridae</taxon>
        <taxon>Pentapetalae</taxon>
        <taxon>asterids</taxon>
        <taxon>lamiids</taxon>
        <taxon>Lamiales</taxon>
        <taxon>Orobanchaceae</taxon>
        <taxon>Orobanchaceae incertae sedis</taxon>
        <taxon>Phtheirospermum</taxon>
    </lineage>
</organism>
<accession>A0A830D976</accession>
<dbReference type="Proteomes" id="UP000653305">
    <property type="component" value="Unassembled WGS sequence"/>
</dbReference>